<evidence type="ECO:0000313" key="9">
    <source>
        <dbReference type="EMBL" id="UZJ24544.1"/>
    </source>
</evidence>
<comment type="similarity">
    <text evidence="2">Belongs to the GtrA family.</text>
</comment>
<feature type="transmembrane region" description="Helical" evidence="7">
    <location>
        <begin position="49"/>
        <end position="69"/>
    </location>
</feature>
<evidence type="ECO:0000256" key="6">
    <source>
        <dbReference type="SAM" id="MobiDB-lite"/>
    </source>
</evidence>
<keyword evidence="3 7" id="KW-0812">Transmembrane</keyword>
<dbReference type="Proteomes" id="UP001164965">
    <property type="component" value="Chromosome"/>
</dbReference>
<dbReference type="InterPro" id="IPR051401">
    <property type="entry name" value="GtrA_CellWall_Glycosyl"/>
</dbReference>
<evidence type="ECO:0000256" key="2">
    <source>
        <dbReference type="ARBA" id="ARBA00009399"/>
    </source>
</evidence>
<dbReference type="RefSeq" id="WP_265382651.1">
    <property type="nucleotide sequence ID" value="NZ_CP110615.1"/>
</dbReference>
<gene>
    <name evidence="9" type="ORF">RHODO2019_15670</name>
</gene>
<protein>
    <submittedName>
        <fullName evidence="9">GtrA family protein</fullName>
    </submittedName>
</protein>
<evidence type="ECO:0000256" key="4">
    <source>
        <dbReference type="ARBA" id="ARBA00022989"/>
    </source>
</evidence>
<dbReference type="PANTHER" id="PTHR38459">
    <property type="entry name" value="PROPHAGE BACTOPRENOL-LINKED GLUCOSE TRANSLOCASE HOMOLOG"/>
    <property type="match status" value="1"/>
</dbReference>
<feature type="transmembrane region" description="Helical" evidence="7">
    <location>
        <begin position="143"/>
        <end position="161"/>
    </location>
</feature>
<keyword evidence="10" id="KW-1185">Reference proteome</keyword>
<organism evidence="9 10">
    <name type="scientific">Rhodococcus antarcticus</name>
    <dbReference type="NCBI Taxonomy" id="2987751"/>
    <lineage>
        <taxon>Bacteria</taxon>
        <taxon>Bacillati</taxon>
        <taxon>Actinomycetota</taxon>
        <taxon>Actinomycetes</taxon>
        <taxon>Mycobacteriales</taxon>
        <taxon>Nocardiaceae</taxon>
        <taxon>Rhodococcus</taxon>
    </lineage>
</organism>
<evidence type="ECO:0000313" key="10">
    <source>
        <dbReference type="Proteomes" id="UP001164965"/>
    </source>
</evidence>
<evidence type="ECO:0000256" key="1">
    <source>
        <dbReference type="ARBA" id="ARBA00004141"/>
    </source>
</evidence>
<feature type="domain" description="GtrA/DPMS transmembrane" evidence="8">
    <location>
        <begin position="51"/>
        <end position="166"/>
    </location>
</feature>
<keyword evidence="5 7" id="KW-0472">Membrane</keyword>
<reference evidence="9" key="1">
    <citation type="submission" date="2022-10" db="EMBL/GenBank/DDBJ databases">
        <title>Rhodococcus sp.75.</title>
        <authorList>
            <person name="Sun M."/>
        </authorList>
    </citation>
    <scope>NUCLEOTIDE SEQUENCE</scope>
    <source>
        <strain evidence="9">75</strain>
    </source>
</reference>
<feature type="transmembrane region" description="Helical" evidence="7">
    <location>
        <begin position="81"/>
        <end position="101"/>
    </location>
</feature>
<evidence type="ECO:0000256" key="3">
    <source>
        <dbReference type="ARBA" id="ARBA00022692"/>
    </source>
</evidence>
<keyword evidence="4 7" id="KW-1133">Transmembrane helix</keyword>
<feature type="transmembrane region" description="Helical" evidence="7">
    <location>
        <begin position="113"/>
        <end position="137"/>
    </location>
</feature>
<evidence type="ECO:0000259" key="8">
    <source>
        <dbReference type="Pfam" id="PF04138"/>
    </source>
</evidence>
<sequence length="187" mass="19748">MTSPATPPRSRDVPGTAAPAGDSPSTPAPPAGMTGELGPLMRLISNQKLAFLAVGGVNTAIGSGWFVVWELLTGDRLGYQFSLAAAYFCSVVTAFLMYRFLVFKVRGNFVRDLGRFAVVNFGAFLVNLLLMTVAVSGFDLPRIPSQLVITAVLAVAQFFGYRDFSFKRHGAPTAAPGPDAASERGGA</sequence>
<evidence type="ECO:0000256" key="7">
    <source>
        <dbReference type="SAM" id="Phobius"/>
    </source>
</evidence>
<proteinExistence type="inferred from homology"/>
<accession>A0ABY6NZ98</accession>
<dbReference type="PANTHER" id="PTHR38459:SF1">
    <property type="entry name" value="PROPHAGE BACTOPRENOL-LINKED GLUCOSE TRANSLOCASE HOMOLOG"/>
    <property type="match status" value="1"/>
</dbReference>
<evidence type="ECO:0000256" key="5">
    <source>
        <dbReference type="ARBA" id="ARBA00023136"/>
    </source>
</evidence>
<comment type="subcellular location">
    <subcellularLocation>
        <location evidence="1">Membrane</location>
        <topology evidence="1">Multi-pass membrane protein</topology>
    </subcellularLocation>
</comment>
<feature type="region of interest" description="Disordered" evidence="6">
    <location>
        <begin position="1"/>
        <end position="31"/>
    </location>
</feature>
<name>A0ABY6NZ98_9NOCA</name>
<dbReference type="Pfam" id="PF04138">
    <property type="entry name" value="GtrA_DPMS_TM"/>
    <property type="match status" value="1"/>
</dbReference>
<dbReference type="InterPro" id="IPR007267">
    <property type="entry name" value="GtrA_DPMS_TM"/>
</dbReference>
<dbReference type="EMBL" id="CP110615">
    <property type="protein sequence ID" value="UZJ24544.1"/>
    <property type="molecule type" value="Genomic_DNA"/>
</dbReference>